<protein>
    <submittedName>
        <fullName evidence="1">Uncharacterized protein</fullName>
    </submittedName>
</protein>
<evidence type="ECO:0000313" key="1">
    <source>
        <dbReference type="EMBL" id="KAJ0040701.1"/>
    </source>
</evidence>
<reference evidence="2" key="1">
    <citation type="journal article" date="2023" name="G3 (Bethesda)">
        <title>Genome assembly and association tests identify interacting loci associated with vigor, precocity, and sex in interspecific pistachio rootstocks.</title>
        <authorList>
            <person name="Palmer W."/>
            <person name="Jacygrad E."/>
            <person name="Sagayaradj S."/>
            <person name="Cavanaugh K."/>
            <person name="Han R."/>
            <person name="Bertier L."/>
            <person name="Beede B."/>
            <person name="Kafkas S."/>
            <person name="Golino D."/>
            <person name="Preece J."/>
            <person name="Michelmore R."/>
        </authorList>
    </citation>
    <scope>NUCLEOTIDE SEQUENCE [LARGE SCALE GENOMIC DNA]</scope>
</reference>
<name>A0ACC0YQK8_9ROSI</name>
<evidence type="ECO:0000313" key="2">
    <source>
        <dbReference type="Proteomes" id="UP001163603"/>
    </source>
</evidence>
<proteinExistence type="predicted"/>
<gene>
    <name evidence="1" type="ORF">Pint_27175</name>
</gene>
<sequence>MHMRIPLIYLLIAIISTFVSYSVQRTPPIACIKRKCYYVTIT</sequence>
<comment type="caution">
    <text evidence="1">The sequence shown here is derived from an EMBL/GenBank/DDBJ whole genome shotgun (WGS) entry which is preliminary data.</text>
</comment>
<dbReference type="Proteomes" id="UP001163603">
    <property type="component" value="Chromosome 5"/>
</dbReference>
<keyword evidence="2" id="KW-1185">Reference proteome</keyword>
<accession>A0ACC0YQK8</accession>
<organism evidence="1 2">
    <name type="scientific">Pistacia integerrima</name>
    <dbReference type="NCBI Taxonomy" id="434235"/>
    <lineage>
        <taxon>Eukaryota</taxon>
        <taxon>Viridiplantae</taxon>
        <taxon>Streptophyta</taxon>
        <taxon>Embryophyta</taxon>
        <taxon>Tracheophyta</taxon>
        <taxon>Spermatophyta</taxon>
        <taxon>Magnoliopsida</taxon>
        <taxon>eudicotyledons</taxon>
        <taxon>Gunneridae</taxon>
        <taxon>Pentapetalae</taxon>
        <taxon>rosids</taxon>
        <taxon>malvids</taxon>
        <taxon>Sapindales</taxon>
        <taxon>Anacardiaceae</taxon>
        <taxon>Pistacia</taxon>
    </lineage>
</organism>
<dbReference type="EMBL" id="CM047740">
    <property type="protein sequence ID" value="KAJ0040701.1"/>
    <property type="molecule type" value="Genomic_DNA"/>
</dbReference>